<accession>A0ABY1PJW8</accession>
<name>A0ABY1PJW8_9FLAO</name>
<dbReference type="Gene3D" id="2.180.10.10">
    <property type="entry name" value="RHS repeat-associated core"/>
    <property type="match status" value="1"/>
</dbReference>
<keyword evidence="3" id="KW-1185">Reference proteome</keyword>
<dbReference type="InterPro" id="IPR050708">
    <property type="entry name" value="T6SS_VgrG/RHS"/>
</dbReference>
<reference evidence="2 3" key="1">
    <citation type="submission" date="2017-05" db="EMBL/GenBank/DDBJ databases">
        <authorList>
            <person name="Varghese N."/>
            <person name="Submissions S."/>
        </authorList>
    </citation>
    <scope>NUCLEOTIDE SEQUENCE [LARGE SCALE GENOMIC DNA]</scope>
    <source>
        <strain evidence="2 3">DSM 28214</strain>
    </source>
</reference>
<comment type="caution">
    <text evidence="2">The sequence shown here is derived from an EMBL/GenBank/DDBJ whole genome shotgun (WGS) entry which is preliminary data.</text>
</comment>
<evidence type="ECO:0000313" key="3">
    <source>
        <dbReference type="Proteomes" id="UP001157960"/>
    </source>
</evidence>
<dbReference type="PANTHER" id="PTHR32305">
    <property type="match status" value="1"/>
</dbReference>
<dbReference type="Proteomes" id="UP001157960">
    <property type="component" value="Unassembled WGS sequence"/>
</dbReference>
<proteinExistence type="predicted"/>
<protein>
    <submittedName>
        <fullName evidence="2">RHS repeat-associated core domain-containing protein</fullName>
    </submittedName>
</protein>
<dbReference type="PANTHER" id="PTHR32305:SF15">
    <property type="entry name" value="PROTEIN RHSA-RELATED"/>
    <property type="match status" value="1"/>
</dbReference>
<feature type="domain" description="Tox-PL-2" evidence="1">
    <location>
        <begin position="235"/>
        <end position="281"/>
    </location>
</feature>
<dbReference type="InterPro" id="IPR022385">
    <property type="entry name" value="Rhs_assc_core"/>
</dbReference>
<dbReference type="NCBIfam" id="TIGR03696">
    <property type="entry name" value="Rhs_assc_core"/>
    <property type="match status" value="1"/>
</dbReference>
<dbReference type="EMBL" id="FXTZ01000020">
    <property type="protein sequence ID" value="SMP35256.1"/>
    <property type="molecule type" value="Genomic_DNA"/>
</dbReference>
<gene>
    <name evidence="2" type="ORF">SAMN06264346_12019</name>
</gene>
<evidence type="ECO:0000313" key="2">
    <source>
        <dbReference type="EMBL" id="SMP35256.1"/>
    </source>
</evidence>
<sequence>MVEQQEPTAYVNPYKFNAKELDSETGLYYYGARYYNPRLSIWYGVDPLAVYNPVMETQFYGDGQHNGGVYNFGNLNPYIYCYQNPIKYLDPNGKQVNTTAGQDIDNAESVISMTFGVIGDARAGVLNLLSRARGTNDRFKGDGFTGYYKVPKANADGVFWDFYNVTIGVLAARYGVSSGTLLSVKQGVGTLTQLREVIQATKALSQYSKYGKCVEFANAFKKAYGGSIYEIKANYMSLLQNGKEIPITDNGMHRIVEKVIDGKSYIFDNMNPKGVLRSDYEKMLEGANVPGKPISGQNLLRNAKEIK</sequence>
<dbReference type="InterPro" id="IPR028910">
    <property type="entry name" value="Tox-PL-2_dom"/>
</dbReference>
<organism evidence="2 3">
    <name type="scientific">Chryseobacterium profundimaris</name>
    <dbReference type="NCBI Taxonomy" id="1387275"/>
    <lineage>
        <taxon>Bacteria</taxon>
        <taxon>Pseudomonadati</taxon>
        <taxon>Bacteroidota</taxon>
        <taxon>Flavobacteriia</taxon>
        <taxon>Flavobacteriales</taxon>
        <taxon>Weeksellaceae</taxon>
        <taxon>Chryseobacterium group</taxon>
        <taxon>Chryseobacterium</taxon>
    </lineage>
</organism>
<dbReference type="Pfam" id="PF15643">
    <property type="entry name" value="Tox-PL-2"/>
    <property type="match status" value="1"/>
</dbReference>
<evidence type="ECO:0000259" key="1">
    <source>
        <dbReference type="Pfam" id="PF15643"/>
    </source>
</evidence>